<evidence type="ECO:0000256" key="3">
    <source>
        <dbReference type="ARBA" id="ARBA00022908"/>
    </source>
</evidence>
<dbReference type="GO" id="GO:0006310">
    <property type="term" value="P:DNA recombination"/>
    <property type="evidence" value="ECO:0007669"/>
    <property type="project" value="UniProtKB-KW"/>
</dbReference>
<evidence type="ECO:0000256" key="6">
    <source>
        <dbReference type="PROSITE-ProRule" id="PRU01248"/>
    </source>
</evidence>
<dbReference type="RefSeq" id="WP_142535916.1">
    <property type="nucleotide sequence ID" value="NZ_SGJB01000008.1"/>
</dbReference>
<dbReference type="Pfam" id="PF00589">
    <property type="entry name" value="Phage_integrase"/>
    <property type="match status" value="1"/>
</dbReference>
<comment type="caution">
    <text evidence="9">The sequence shown here is derived from an EMBL/GenBank/DDBJ whole genome shotgun (WGS) entry which is preliminary data.</text>
</comment>
<dbReference type="PROSITE" id="PS51900">
    <property type="entry name" value="CB"/>
    <property type="match status" value="1"/>
</dbReference>
<dbReference type="SUPFAM" id="SSF56349">
    <property type="entry name" value="DNA breaking-rejoining enzymes"/>
    <property type="match status" value="1"/>
</dbReference>
<comment type="similarity">
    <text evidence="2">Belongs to the 'phage' integrase family.</text>
</comment>
<keyword evidence="4 6" id="KW-0238">DNA-binding</keyword>
<evidence type="ECO:0000313" key="9">
    <source>
        <dbReference type="EMBL" id="TQQ84645.1"/>
    </source>
</evidence>
<name>A0A544QVC6_9FIRM</name>
<evidence type="ECO:0000256" key="5">
    <source>
        <dbReference type="ARBA" id="ARBA00023172"/>
    </source>
</evidence>
<accession>A0A544QVC6</accession>
<dbReference type="InterPro" id="IPR004107">
    <property type="entry name" value="Integrase_SAM-like_N"/>
</dbReference>
<evidence type="ECO:0000256" key="4">
    <source>
        <dbReference type="ARBA" id="ARBA00023125"/>
    </source>
</evidence>
<dbReference type="EMBL" id="SGJB01000008">
    <property type="protein sequence ID" value="TQQ84645.1"/>
    <property type="molecule type" value="Genomic_DNA"/>
</dbReference>
<feature type="domain" description="Tyr recombinase" evidence="7">
    <location>
        <begin position="104"/>
        <end position="285"/>
    </location>
</feature>
<evidence type="ECO:0000256" key="1">
    <source>
        <dbReference type="ARBA" id="ARBA00003283"/>
    </source>
</evidence>
<evidence type="ECO:0000259" key="7">
    <source>
        <dbReference type="PROSITE" id="PS51898"/>
    </source>
</evidence>
<dbReference type="GO" id="GO:0003677">
    <property type="term" value="F:DNA binding"/>
    <property type="evidence" value="ECO:0007669"/>
    <property type="project" value="UniProtKB-UniRule"/>
</dbReference>
<feature type="domain" description="Core-binding (CB)" evidence="8">
    <location>
        <begin position="1"/>
        <end position="83"/>
    </location>
</feature>
<dbReference type="AlphaFoldDB" id="A0A544QVC6"/>
<dbReference type="Gene3D" id="1.10.150.130">
    <property type="match status" value="1"/>
</dbReference>
<dbReference type="InterPro" id="IPR013762">
    <property type="entry name" value="Integrase-like_cat_sf"/>
</dbReference>
<dbReference type="InterPro" id="IPR010998">
    <property type="entry name" value="Integrase_recombinase_N"/>
</dbReference>
<dbReference type="Gene3D" id="1.10.443.10">
    <property type="entry name" value="Intergrase catalytic core"/>
    <property type="match status" value="1"/>
</dbReference>
<dbReference type="OrthoDB" id="9801717at2"/>
<comment type="function">
    <text evidence="1">Site-specific tyrosine recombinase, which acts by catalyzing the cutting and rejoining of the recombining DNA molecules.</text>
</comment>
<evidence type="ECO:0000259" key="8">
    <source>
        <dbReference type="PROSITE" id="PS51900"/>
    </source>
</evidence>
<organism evidence="9 10">
    <name type="scientific">Peptacetobacter hominis</name>
    <dbReference type="NCBI Taxonomy" id="2743610"/>
    <lineage>
        <taxon>Bacteria</taxon>
        <taxon>Bacillati</taxon>
        <taxon>Bacillota</taxon>
        <taxon>Clostridia</taxon>
        <taxon>Peptostreptococcales</taxon>
        <taxon>Peptostreptococcaceae</taxon>
        <taxon>Peptacetobacter</taxon>
    </lineage>
</organism>
<dbReference type="InterPro" id="IPR011010">
    <property type="entry name" value="DNA_brk_join_enz"/>
</dbReference>
<dbReference type="GO" id="GO:0015074">
    <property type="term" value="P:DNA integration"/>
    <property type="evidence" value="ECO:0007669"/>
    <property type="project" value="UniProtKB-KW"/>
</dbReference>
<reference evidence="9 10" key="1">
    <citation type="submission" date="2019-02" db="EMBL/GenBank/DDBJ databases">
        <title>Peptostreptococcaceae bacterium ZHW00191 nov., a new bacterium isolated from the human gut.</title>
        <authorList>
            <person name="Zhou H.-W."/>
            <person name="Chen X.-J."/>
        </authorList>
    </citation>
    <scope>NUCLEOTIDE SEQUENCE [LARGE SCALE GENOMIC DNA]</scope>
    <source>
        <strain evidence="9 10">ZHW00191</strain>
    </source>
</reference>
<evidence type="ECO:0000256" key="2">
    <source>
        <dbReference type="ARBA" id="ARBA00008857"/>
    </source>
</evidence>
<dbReference type="InterPro" id="IPR002104">
    <property type="entry name" value="Integrase_catalytic"/>
</dbReference>
<dbReference type="PROSITE" id="PS51898">
    <property type="entry name" value="TYR_RECOMBINASE"/>
    <property type="match status" value="1"/>
</dbReference>
<dbReference type="InterPro" id="IPR050090">
    <property type="entry name" value="Tyrosine_recombinase_XerCD"/>
</dbReference>
<dbReference type="InterPro" id="IPR044068">
    <property type="entry name" value="CB"/>
</dbReference>
<keyword evidence="5" id="KW-0233">DNA recombination</keyword>
<proteinExistence type="inferred from homology"/>
<evidence type="ECO:0000313" key="10">
    <source>
        <dbReference type="Proteomes" id="UP000317863"/>
    </source>
</evidence>
<dbReference type="PANTHER" id="PTHR30349:SF81">
    <property type="entry name" value="TYROSINE RECOMBINASE XERC"/>
    <property type="match status" value="1"/>
</dbReference>
<dbReference type="Pfam" id="PF02899">
    <property type="entry name" value="Phage_int_SAM_1"/>
    <property type="match status" value="1"/>
</dbReference>
<dbReference type="Proteomes" id="UP000317863">
    <property type="component" value="Unassembled WGS sequence"/>
</dbReference>
<gene>
    <name evidence="9" type="ORF">EXD82_05495</name>
</gene>
<dbReference type="PANTHER" id="PTHR30349">
    <property type="entry name" value="PHAGE INTEGRASE-RELATED"/>
    <property type="match status" value="1"/>
</dbReference>
<protein>
    <submittedName>
        <fullName evidence="9">Integrase</fullName>
    </submittedName>
</protein>
<keyword evidence="10" id="KW-1185">Reference proteome</keyword>
<sequence>MEAINEYLEYIKNTRKLSANTVSSYGTDLRKYSDYLERNKIALEDVTEADILNYLVELEKENISASTAARMTSSIKSLHDYLFFMKKSGTDPSRNIKKPKVKKEKMEILTEKEVEQLLSFDDMNSELGIRDKAIFEILYGTGMKVSELVELNLSDVSDELDHIICKTPKHSRVIPIIDTTRIYLSRYIEISRPKLADNEENALFVSSLGKRFTRQGLWKIIKKYSQKANINKNINPTMLRHSFAIHMINHGANIATVNRILGNSNLASIQSYINCIDANIRKEMSTKHPRK</sequence>
<keyword evidence="3" id="KW-0229">DNA integration</keyword>